<comment type="caution">
    <text evidence="2">The sequence shown here is derived from an EMBL/GenBank/DDBJ whole genome shotgun (WGS) entry which is preliminary data.</text>
</comment>
<dbReference type="Proteomes" id="UP001196413">
    <property type="component" value="Unassembled WGS sequence"/>
</dbReference>
<proteinExistence type="predicted"/>
<feature type="region of interest" description="Disordered" evidence="1">
    <location>
        <begin position="43"/>
        <end position="64"/>
    </location>
</feature>
<reference evidence="2" key="1">
    <citation type="submission" date="2021-06" db="EMBL/GenBank/DDBJ databases">
        <title>Parelaphostrongylus tenuis whole genome reference sequence.</title>
        <authorList>
            <person name="Garwood T.J."/>
            <person name="Larsen P.A."/>
            <person name="Fountain-Jones N.M."/>
            <person name="Garbe J.R."/>
            <person name="Macchietto M.G."/>
            <person name="Kania S.A."/>
            <person name="Gerhold R.W."/>
            <person name="Richards J.E."/>
            <person name="Wolf T.M."/>
        </authorList>
    </citation>
    <scope>NUCLEOTIDE SEQUENCE</scope>
    <source>
        <strain evidence="2">MNPRO001-30</strain>
        <tissue evidence="2">Meninges</tissue>
    </source>
</reference>
<dbReference type="EMBL" id="JAHQIW010001998">
    <property type="protein sequence ID" value="KAJ1354217.1"/>
    <property type="molecule type" value="Genomic_DNA"/>
</dbReference>
<gene>
    <name evidence="2" type="ORF">KIN20_011092</name>
</gene>
<protein>
    <submittedName>
        <fullName evidence="2">Uncharacterized protein</fullName>
    </submittedName>
</protein>
<evidence type="ECO:0000256" key="1">
    <source>
        <dbReference type="SAM" id="MobiDB-lite"/>
    </source>
</evidence>
<dbReference type="AlphaFoldDB" id="A0AAD5MT16"/>
<name>A0AAD5MT16_PARTN</name>
<accession>A0AAD5MT16</accession>
<sequence>MNDMCLPKSYTDTCDKLTAPVMPKQKTEHQFLGLQRARDATLKTASTSHGLGKMGEPEKPPAGFDLHTGQVFTRYLRKSLFKGEPVRLFDQLWRKTPTILPAIAQRARFLSSMILPLKSLEQD</sequence>
<keyword evidence="3" id="KW-1185">Reference proteome</keyword>
<organism evidence="2 3">
    <name type="scientific">Parelaphostrongylus tenuis</name>
    <name type="common">Meningeal worm</name>
    <dbReference type="NCBI Taxonomy" id="148309"/>
    <lineage>
        <taxon>Eukaryota</taxon>
        <taxon>Metazoa</taxon>
        <taxon>Ecdysozoa</taxon>
        <taxon>Nematoda</taxon>
        <taxon>Chromadorea</taxon>
        <taxon>Rhabditida</taxon>
        <taxon>Rhabditina</taxon>
        <taxon>Rhabditomorpha</taxon>
        <taxon>Strongyloidea</taxon>
        <taxon>Metastrongylidae</taxon>
        <taxon>Parelaphostrongylus</taxon>
    </lineage>
</organism>
<evidence type="ECO:0000313" key="2">
    <source>
        <dbReference type="EMBL" id="KAJ1354217.1"/>
    </source>
</evidence>
<evidence type="ECO:0000313" key="3">
    <source>
        <dbReference type="Proteomes" id="UP001196413"/>
    </source>
</evidence>